<dbReference type="RefSeq" id="WP_188689990.1">
    <property type="nucleotide sequence ID" value="NZ_BMLY01000001.1"/>
</dbReference>
<evidence type="ECO:0000313" key="7">
    <source>
        <dbReference type="Proteomes" id="UP000621859"/>
    </source>
</evidence>
<dbReference type="Gene3D" id="2.40.30.10">
    <property type="entry name" value="Translation factors"/>
    <property type="match status" value="1"/>
</dbReference>
<dbReference type="Gene3D" id="3.40.50.80">
    <property type="entry name" value="Nucleotide-binding domain of ferredoxin-NADP reductase (FNR) module"/>
    <property type="match status" value="1"/>
</dbReference>
<feature type="domain" description="2Fe-2S ferredoxin-type" evidence="4">
    <location>
        <begin position="239"/>
        <end position="338"/>
    </location>
</feature>
<dbReference type="PANTHER" id="PTHR47354:SF5">
    <property type="entry name" value="PROTEIN RFBI"/>
    <property type="match status" value="1"/>
</dbReference>
<dbReference type="InterPro" id="IPR001433">
    <property type="entry name" value="OxRdtase_FAD/NAD-bd"/>
</dbReference>
<dbReference type="PROSITE" id="PS51085">
    <property type="entry name" value="2FE2S_FER_2"/>
    <property type="match status" value="1"/>
</dbReference>
<dbReference type="SUPFAM" id="SSF54292">
    <property type="entry name" value="2Fe-2S ferredoxin-like"/>
    <property type="match status" value="1"/>
</dbReference>
<dbReference type="InterPro" id="IPR039261">
    <property type="entry name" value="FNR_nucleotide-bd"/>
</dbReference>
<dbReference type="Pfam" id="PF00970">
    <property type="entry name" value="FAD_binding_6"/>
    <property type="match status" value="1"/>
</dbReference>
<comment type="cofactor">
    <cofactor evidence="3">
        <name>[2Fe-2S] cluster</name>
        <dbReference type="ChEBI" id="CHEBI:190135"/>
    </cofactor>
</comment>
<dbReference type="Pfam" id="PF00175">
    <property type="entry name" value="NAD_binding_1"/>
    <property type="match status" value="1"/>
</dbReference>
<dbReference type="Proteomes" id="UP000621859">
    <property type="component" value="Unassembled WGS sequence"/>
</dbReference>
<evidence type="ECO:0000256" key="3">
    <source>
        <dbReference type="ARBA" id="ARBA00034078"/>
    </source>
</evidence>
<dbReference type="SUPFAM" id="SSF52343">
    <property type="entry name" value="Ferredoxin reductase-like, C-terminal NADP-linked domain"/>
    <property type="match status" value="1"/>
</dbReference>
<comment type="cofactor">
    <cofactor evidence="1">
        <name>FAD</name>
        <dbReference type="ChEBI" id="CHEBI:57692"/>
    </cofactor>
</comment>
<evidence type="ECO:0000256" key="2">
    <source>
        <dbReference type="ARBA" id="ARBA00022714"/>
    </source>
</evidence>
<dbReference type="InterPro" id="IPR017927">
    <property type="entry name" value="FAD-bd_FR_type"/>
</dbReference>
<feature type="domain" description="FAD-binding FR-type" evidence="5">
    <location>
        <begin position="1"/>
        <end position="97"/>
    </location>
</feature>
<evidence type="ECO:0000256" key="1">
    <source>
        <dbReference type="ARBA" id="ARBA00001974"/>
    </source>
</evidence>
<dbReference type="PANTHER" id="PTHR47354">
    <property type="entry name" value="NADH OXIDOREDUCTASE HCR"/>
    <property type="match status" value="1"/>
</dbReference>
<name>A0ABQ2PJ88_9NEIS</name>
<dbReference type="InterPro" id="IPR001041">
    <property type="entry name" value="2Fe-2S_ferredoxin-type"/>
</dbReference>
<dbReference type="PROSITE" id="PS51384">
    <property type="entry name" value="FAD_FR"/>
    <property type="match status" value="1"/>
</dbReference>
<dbReference type="InterPro" id="IPR036010">
    <property type="entry name" value="2Fe-2S_ferredoxin-like_sf"/>
</dbReference>
<keyword evidence="7" id="KW-1185">Reference proteome</keyword>
<dbReference type="InterPro" id="IPR017938">
    <property type="entry name" value="Riboflavin_synthase-like_b-brl"/>
</dbReference>
<gene>
    <name evidence="6" type="ORF">GCM10010971_11150</name>
</gene>
<dbReference type="Gene3D" id="3.10.20.30">
    <property type="match status" value="1"/>
</dbReference>
<dbReference type="PRINTS" id="PR00371">
    <property type="entry name" value="FPNCR"/>
</dbReference>
<dbReference type="SUPFAM" id="SSF63380">
    <property type="entry name" value="Riboflavin synthase domain-like"/>
    <property type="match status" value="1"/>
</dbReference>
<dbReference type="EMBL" id="BMLY01000001">
    <property type="protein sequence ID" value="GGP25296.1"/>
    <property type="molecule type" value="Genomic_DNA"/>
</dbReference>
<reference evidence="7" key="1">
    <citation type="journal article" date="2019" name="Int. J. Syst. Evol. Microbiol.">
        <title>The Global Catalogue of Microorganisms (GCM) 10K type strain sequencing project: providing services to taxonomists for standard genome sequencing and annotation.</title>
        <authorList>
            <consortium name="The Broad Institute Genomics Platform"/>
            <consortium name="The Broad Institute Genome Sequencing Center for Infectious Disease"/>
            <person name="Wu L."/>
            <person name="Ma J."/>
        </authorList>
    </citation>
    <scope>NUCLEOTIDE SEQUENCE [LARGE SCALE GENOMIC DNA]</scope>
    <source>
        <strain evidence="7">CGMCC 1.8860</strain>
    </source>
</reference>
<sequence>MIAASVTLNTMLSPDVRVLGLKPEQRFSFEPGQHLVVTLQDGPSRCYSMARAPNGDGTIELHIRRRTGGAFSDRGISQIGVGQHVGISGPLGDFRFPAGDGPVVMLATGTGIAPFLAMLEQQLPLNTTRPITLYWGGRSSADLYARDRLLAWQEQYVHFGFVPVTRETTSRYVQDLALREMSCPQATHVLACGSPQMVEAARATFVSNLGTPVLEFMCDVFEPSPECEPVSTQAKSAAATISLTVGGVVTQAPSGLSLLAGLKSAGLPILSVCGGKASCGTCHVLIESAWLARITAPSKAEHNLLACLPDTTAASRLACQIQLTPDLDGLALRLPATGSF</sequence>
<evidence type="ECO:0000259" key="5">
    <source>
        <dbReference type="PROSITE" id="PS51384"/>
    </source>
</evidence>
<comment type="caution">
    <text evidence="6">The sequence shown here is derived from an EMBL/GenBank/DDBJ whole genome shotgun (WGS) entry which is preliminary data.</text>
</comment>
<dbReference type="InterPro" id="IPR050415">
    <property type="entry name" value="MRET"/>
</dbReference>
<dbReference type="InterPro" id="IPR008333">
    <property type="entry name" value="Cbr1-like_FAD-bd_dom"/>
</dbReference>
<protein>
    <submittedName>
        <fullName evidence="6">Uncharacterized protein</fullName>
    </submittedName>
</protein>
<evidence type="ECO:0000313" key="6">
    <source>
        <dbReference type="EMBL" id="GGP25296.1"/>
    </source>
</evidence>
<keyword evidence="2" id="KW-0479">Metal-binding</keyword>
<dbReference type="CDD" id="cd00207">
    <property type="entry name" value="fer2"/>
    <property type="match status" value="1"/>
</dbReference>
<organism evidence="6 7">
    <name type="scientific">Silvimonas amylolytica</name>
    <dbReference type="NCBI Taxonomy" id="449663"/>
    <lineage>
        <taxon>Bacteria</taxon>
        <taxon>Pseudomonadati</taxon>
        <taxon>Pseudomonadota</taxon>
        <taxon>Betaproteobacteria</taxon>
        <taxon>Neisseriales</taxon>
        <taxon>Chitinibacteraceae</taxon>
        <taxon>Silvimonas</taxon>
    </lineage>
</organism>
<dbReference type="Pfam" id="PF00111">
    <property type="entry name" value="Fer2"/>
    <property type="match status" value="1"/>
</dbReference>
<accession>A0ABQ2PJ88</accession>
<proteinExistence type="predicted"/>
<keyword evidence="2" id="KW-0001">2Fe-2S</keyword>
<dbReference type="InterPro" id="IPR001709">
    <property type="entry name" value="Flavoprot_Pyr_Nucl_cyt_Rdtase"/>
</dbReference>
<keyword evidence="2" id="KW-0411">Iron-sulfur</keyword>
<evidence type="ECO:0000259" key="4">
    <source>
        <dbReference type="PROSITE" id="PS51085"/>
    </source>
</evidence>
<keyword evidence="2" id="KW-0408">Iron</keyword>
<dbReference type="PRINTS" id="PR00410">
    <property type="entry name" value="PHEHYDRXLASE"/>
</dbReference>
<dbReference type="InterPro" id="IPR012675">
    <property type="entry name" value="Beta-grasp_dom_sf"/>
</dbReference>